<organism evidence="9 10">
    <name type="scientific">Microvirgula aerodenitrificans</name>
    <dbReference type="NCBI Taxonomy" id="57480"/>
    <lineage>
        <taxon>Bacteria</taxon>
        <taxon>Pseudomonadati</taxon>
        <taxon>Pseudomonadota</taxon>
        <taxon>Betaproteobacteria</taxon>
        <taxon>Neisseriales</taxon>
        <taxon>Aquaspirillaceae</taxon>
        <taxon>Microvirgula</taxon>
    </lineage>
</organism>
<dbReference type="PANTHER" id="PTHR19211:SF14">
    <property type="entry name" value="ATP-BINDING CASSETTE SUB-FAMILY F MEMBER 1"/>
    <property type="match status" value="1"/>
</dbReference>
<dbReference type="FunFam" id="3.40.50.300:FF:000011">
    <property type="entry name" value="Putative ABC transporter ATP-binding component"/>
    <property type="match status" value="1"/>
</dbReference>
<name>A0A2S0P6H2_9NEIS</name>
<sequence>MIQLKNLTLRRGLKELFSNVNLTIHPGWRVGVVGSNGTGKSSLFGLMLKQLHQEQGDCDYPRGWTVAHVAQETPALTSSALEYTLDGDRELRELEAALRQAEDAHDGTKIGHLHGELARIDAYSAPARAAKLLAGLGFSEEKQARPVSSFSGGWRMRLNLAQALMCRSDLLLLDEPTNHLDLEAVLWLEQWLAAYPGTLLLISHDREFLDAVVSHIAEVARGSITLYTGGYTDFETQRAEQLAQQQVAFDKQQATIAHLENFIRRFKAKASKAKQAQSRVKALEKLERVAAAHADSPFNFTFDSPTHSPNPLLVTERASAGYGDTAILSHLNLNIQAGARIGLLGPNGAGKSTLIKLLAGEHAPLSGTLTPARDLRIGYFAQHQLETLRADESPIWHVQRLSPTVREQELRDFLGGFDFRGDAALAPVGPMSGGEKSRLALALIVWQKPNLLLLDEPTNHLDLDMRAALTLAMQDYNGAVIVVSHDRSLLSSTTDQYWLVEHGSVSPFDGDLDDYRRYRLTQQQDSVTDRAAASDMPEVDRKTQKRQEAESRQRKSAQKKPLLSRLGKLEQELDRLHAEKAILDALIADESMYGADKRNELAAAIKRQGELATRLEQVEEDWLAVQSDIEAIDAAD</sequence>
<dbReference type="InterPro" id="IPR050611">
    <property type="entry name" value="ABCF"/>
</dbReference>
<dbReference type="AlphaFoldDB" id="A0A2S0P6H2"/>
<keyword evidence="1" id="KW-1003">Cell membrane</keyword>
<dbReference type="SMART" id="SM00382">
    <property type="entry name" value="AAA"/>
    <property type="match status" value="2"/>
</dbReference>
<dbReference type="InterPro" id="IPR017871">
    <property type="entry name" value="ABC_transporter-like_CS"/>
</dbReference>
<dbReference type="Gene3D" id="3.40.50.300">
    <property type="entry name" value="P-loop containing nucleotide triphosphate hydrolases"/>
    <property type="match status" value="2"/>
</dbReference>
<dbReference type="Pfam" id="PF00005">
    <property type="entry name" value="ABC_tran"/>
    <property type="match status" value="2"/>
</dbReference>
<proteinExistence type="inferred from homology"/>
<evidence type="ECO:0000256" key="2">
    <source>
        <dbReference type="ARBA" id="ARBA00022737"/>
    </source>
</evidence>
<dbReference type="InterPro" id="IPR027417">
    <property type="entry name" value="P-loop_NTPase"/>
</dbReference>
<dbReference type="RefSeq" id="WP_107888653.1">
    <property type="nucleotide sequence ID" value="NZ_CP028519.1"/>
</dbReference>
<dbReference type="SUPFAM" id="SSF52540">
    <property type="entry name" value="P-loop containing nucleoside triphosphate hydrolases"/>
    <property type="match status" value="2"/>
</dbReference>
<keyword evidence="4 9" id="KW-0067">ATP-binding</keyword>
<gene>
    <name evidence="9" type="ORF">DAI18_02175</name>
</gene>
<dbReference type="KEGG" id="maer:DAI18_02175"/>
<dbReference type="Proteomes" id="UP000244173">
    <property type="component" value="Chromosome"/>
</dbReference>
<evidence type="ECO:0000256" key="7">
    <source>
        <dbReference type="SAM" id="MobiDB-lite"/>
    </source>
</evidence>
<keyword evidence="1" id="KW-0472">Membrane</keyword>
<dbReference type="GO" id="GO:0016887">
    <property type="term" value="F:ATP hydrolysis activity"/>
    <property type="evidence" value="ECO:0007669"/>
    <property type="project" value="InterPro"/>
</dbReference>
<dbReference type="Pfam" id="PF12848">
    <property type="entry name" value="ABC_tran_Xtn"/>
    <property type="match status" value="1"/>
</dbReference>
<comment type="similarity">
    <text evidence="5">Belongs to the ABC transporter superfamily. ABCF family. YheS subfamily.</text>
</comment>
<evidence type="ECO:0000256" key="4">
    <source>
        <dbReference type="ARBA" id="ARBA00022840"/>
    </source>
</evidence>
<feature type="domain" description="ABC transporter" evidence="8">
    <location>
        <begin position="2"/>
        <end position="246"/>
    </location>
</feature>
<dbReference type="FunFam" id="3.40.50.300:FF:002053">
    <property type="entry name" value="ABC transporter ATP-binding protein"/>
    <property type="match status" value="1"/>
</dbReference>
<dbReference type="EMBL" id="CP028519">
    <property type="protein sequence ID" value="AVY92979.1"/>
    <property type="molecule type" value="Genomic_DNA"/>
</dbReference>
<evidence type="ECO:0000313" key="10">
    <source>
        <dbReference type="Proteomes" id="UP000244173"/>
    </source>
</evidence>
<evidence type="ECO:0000313" key="9">
    <source>
        <dbReference type="EMBL" id="AVY92979.1"/>
    </source>
</evidence>
<evidence type="ECO:0000256" key="3">
    <source>
        <dbReference type="ARBA" id="ARBA00022741"/>
    </source>
</evidence>
<accession>A0A2S0P6H2</accession>
<dbReference type="STRING" id="1122240.GCA_000620105_03354"/>
<dbReference type="PANTHER" id="PTHR19211">
    <property type="entry name" value="ATP-BINDING TRANSPORT PROTEIN-RELATED"/>
    <property type="match status" value="1"/>
</dbReference>
<evidence type="ECO:0000259" key="8">
    <source>
        <dbReference type="PROSITE" id="PS50893"/>
    </source>
</evidence>
<dbReference type="PROSITE" id="PS50893">
    <property type="entry name" value="ABC_TRANSPORTER_2"/>
    <property type="match status" value="2"/>
</dbReference>
<evidence type="ECO:0000256" key="5">
    <source>
        <dbReference type="ARBA" id="ARBA00061571"/>
    </source>
</evidence>
<keyword evidence="10" id="KW-1185">Reference proteome</keyword>
<dbReference type="InterPro" id="IPR003439">
    <property type="entry name" value="ABC_transporter-like_ATP-bd"/>
</dbReference>
<dbReference type="CDD" id="cd03221">
    <property type="entry name" value="ABCF_EF-3"/>
    <property type="match status" value="2"/>
</dbReference>
<dbReference type="GO" id="GO:0005524">
    <property type="term" value="F:ATP binding"/>
    <property type="evidence" value="ECO:0007669"/>
    <property type="project" value="UniProtKB-KW"/>
</dbReference>
<feature type="domain" description="ABC transporter" evidence="8">
    <location>
        <begin position="313"/>
        <end position="527"/>
    </location>
</feature>
<keyword evidence="3" id="KW-0547">Nucleotide-binding</keyword>
<evidence type="ECO:0000256" key="1">
    <source>
        <dbReference type="ARBA" id="ARBA00022475"/>
    </source>
</evidence>
<dbReference type="PROSITE" id="PS00211">
    <property type="entry name" value="ABC_TRANSPORTER_1"/>
    <property type="match status" value="2"/>
</dbReference>
<protein>
    <recommendedName>
        <fullName evidence="6">Probable ATP-binding protein YheS</fullName>
    </recommendedName>
</protein>
<evidence type="ECO:0000256" key="6">
    <source>
        <dbReference type="ARBA" id="ARBA00069073"/>
    </source>
</evidence>
<reference evidence="9 10" key="1">
    <citation type="submission" date="2018-04" db="EMBL/GenBank/DDBJ databases">
        <title>Denitrifier Microvirgula.</title>
        <authorList>
            <person name="Anderson E."/>
            <person name="Jang J."/>
            <person name="Ishii S."/>
        </authorList>
    </citation>
    <scope>NUCLEOTIDE SEQUENCE [LARGE SCALE GENOMIC DNA]</scope>
    <source>
        <strain evidence="9 10">BE2.4</strain>
    </source>
</reference>
<dbReference type="InterPro" id="IPR032781">
    <property type="entry name" value="ABC_tran_Xtn"/>
</dbReference>
<dbReference type="InterPro" id="IPR003593">
    <property type="entry name" value="AAA+_ATPase"/>
</dbReference>
<dbReference type="OrthoDB" id="9762051at2"/>
<keyword evidence="2" id="KW-0677">Repeat</keyword>
<feature type="compositionally biased region" description="Basic and acidic residues" evidence="7">
    <location>
        <begin position="538"/>
        <end position="553"/>
    </location>
</feature>
<feature type="region of interest" description="Disordered" evidence="7">
    <location>
        <begin position="523"/>
        <end position="561"/>
    </location>
</feature>